<protein>
    <submittedName>
        <fullName evidence="1">DUF3055 family protein</fullName>
    </submittedName>
</protein>
<dbReference type="AlphaFoldDB" id="A0ABD4WLF0"/>
<accession>A0ABD4WLF0</accession>
<proteinExistence type="predicted"/>
<dbReference type="RefSeq" id="WP_274588447.1">
    <property type="nucleotide sequence ID" value="NZ_JARAOX010000047.1"/>
</dbReference>
<dbReference type="Proteomes" id="UP001213771">
    <property type="component" value="Unassembled WGS sequence"/>
</dbReference>
<gene>
    <name evidence="1" type="ORF">PVE99_00965</name>
</gene>
<sequence length="108" mass="12508">MGQYSILGKINFKKGILIKTMEILLEEKETPIVYYYCIATNDCRYDFSIIYSNMFCGKAMVISIQTGNMVLLCSDDMEDEELWIEKLGIKMLDIVKCKAFLKLVLQQI</sequence>
<comment type="caution">
    <text evidence="1">The sequence shown here is derived from an EMBL/GenBank/DDBJ whole genome shotgun (WGS) entry which is preliminary data.</text>
</comment>
<evidence type="ECO:0000313" key="1">
    <source>
        <dbReference type="EMBL" id="MDD9781048.1"/>
    </source>
</evidence>
<dbReference type="InterPro" id="IPR021415">
    <property type="entry name" value="SAV0927-like"/>
</dbReference>
<name>A0ABD4WLF0_PRIMG</name>
<reference evidence="1 2" key="1">
    <citation type="submission" date="2023-02" db="EMBL/GenBank/DDBJ databases">
        <authorList>
            <person name="Olszewska D."/>
        </authorList>
    </citation>
    <scope>NUCLEOTIDE SEQUENCE [LARGE SCALE GENOMIC DNA]</scope>
    <source>
        <strain evidence="1 2">FDU301</strain>
    </source>
</reference>
<dbReference type="Pfam" id="PF11256">
    <property type="entry name" value="SAV0927-like"/>
    <property type="match status" value="1"/>
</dbReference>
<evidence type="ECO:0000313" key="2">
    <source>
        <dbReference type="Proteomes" id="UP001213771"/>
    </source>
</evidence>
<organism evidence="1 2">
    <name type="scientific">Priestia megaterium</name>
    <name type="common">Bacillus megaterium</name>
    <dbReference type="NCBI Taxonomy" id="1404"/>
    <lineage>
        <taxon>Bacteria</taxon>
        <taxon>Bacillati</taxon>
        <taxon>Bacillota</taxon>
        <taxon>Bacilli</taxon>
        <taxon>Bacillales</taxon>
        <taxon>Bacillaceae</taxon>
        <taxon>Priestia</taxon>
    </lineage>
</organism>
<dbReference type="EMBL" id="JARAOX010000047">
    <property type="protein sequence ID" value="MDD9781048.1"/>
    <property type="molecule type" value="Genomic_DNA"/>
</dbReference>